<feature type="transmembrane region" description="Helical" evidence="5">
    <location>
        <begin position="705"/>
        <end position="728"/>
    </location>
</feature>
<dbReference type="NCBIfam" id="TIGR03057">
    <property type="entry name" value="xxxLxxG_by_4"/>
    <property type="match status" value="2"/>
</dbReference>
<dbReference type="AlphaFoldDB" id="A0A941GLC2"/>
<sequence length="831" mass="89152">MNMFKHDWKAILTNRKTLVTIIIMAFIPIMYSGIILGSFWDPFGRTDKLPVAVVNQDKPAEVNDSEMTIGEDLIEQLKEDDNFDWHFVSKKQADEGFRSNEYYMVITIPEEFSANAATALEDNPQKMKLNYKINPGRNFFIENISKSAMTSINETISNKVTETYVKIIFDNIDSLGHGFAEAAEGVGKLEDGLDQITDGNKSLTENLNKLASSSLTFTDGARNLEVGIGQYTSALDKLNTGSNTLQNGIQEYSNGVALVADGITKLKENNSNLTDGTEGLVNGSSSLYDNLSKAQEEGSTPLKKGLQTLQVEALKLTNEDKGIPALASGQQNLHNGLTNLQTGSSNLESGLNSIQNNLPKTDSITQLTEGLTGIQQISVGIQKALAVGDTETAMALSQQLAGVTEMVVPGSVQALNGYNTISSTLSEKILPGAEKLNEGLKSAVEGSNNLVAGTKNLNNNIPNLINGINTATNGAQSLDTAMSNLVDGSNQLYQGTSGLQEGINSYTTGVNSLSEGASELTSNSDSFVAGANQLTDGLNQLSSNSIELANGSNQLTNGAVQISEGTDRLSEGSSKLGEGLTAVQDGTGELKEKLTDGANQVDENRADTPNFEMIASPTSTLVTKTTDVPNYGHALAPNFLSLALYIGALAFNMVIPLGIATIPPKSGRDWWFSKFSLGAIQAIVGALIMDFIVVIGLGLEVHHVGLFVLISILASLTYMFMIMMLGIALGNPGRFLAMVLLVLQLASSGAMFPRELTGSFFDTINPFLPMTYIIYGFREAISSAEGMSLYLMSIAILSICIIVFNIILLFIFKRKKENQIDMELDNNEVLS</sequence>
<evidence type="ECO:0000256" key="5">
    <source>
        <dbReference type="SAM" id="Phobius"/>
    </source>
</evidence>
<dbReference type="SUPFAM" id="SSF58104">
    <property type="entry name" value="Methyl-accepting chemotaxis protein (MCP) signaling domain"/>
    <property type="match status" value="1"/>
</dbReference>
<feature type="transmembrane region" description="Helical" evidence="5">
    <location>
        <begin position="789"/>
        <end position="812"/>
    </location>
</feature>
<keyword evidence="4 5" id="KW-0472">Membrane</keyword>
<feature type="transmembrane region" description="Helical" evidence="5">
    <location>
        <begin position="735"/>
        <end position="752"/>
    </location>
</feature>
<dbReference type="InterPro" id="IPR013525">
    <property type="entry name" value="ABC2_TM"/>
</dbReference>
<evidence type="ECO:0000256" key="4">
    <source>
        <dbReference type="ARBA" id="ARBA00023136"/>
    </source>
</evidence>
<evidence type="ECO:0000256" key="1">
    <source>
        <dbReference type="ARBA" id="ARBA00004141"/>
    </source>
</evidence>
<evidence type="ECO:0000256" key="2">
    <source>
        <dbReference type="ARBA" id="ARBA00022692"/>
    </source>
</evidence>
<protein>
    <submittedName>
        <fullName evidence="8">YhgE/Pip domain-containing protein</fullName>
    </submittedName>
</protein>
<name>A0A941GLC2_NIACI</name>
<dbReference type="EMBL" id="JAGTPX010000033">
    <property type="protein sequence ID" value="MBR8672137.1"/>
    <property type="molecule type" value="Genomic_DNA"/>
</dbReference>
<dbReference type="Pfam" id="PF12698">
    <property type="entry name" value="ABC2_membrane_3"/>
    <property type="match status" value="1"/>
</dbReference>
<feature type="transmembrane region" description="Helical" evidence="5">
    <location>
        <begin position="21"/>
        <end position="40"/>
    </location>
</feature>
<organism evidence="8">
    <name type="scientific">Niallia circulans</name>
    <name type="common">Bacillus circulans</name>
    <dbReference type="NCBI Taxonomy" id="1397"/>
    <lineage>
        <taxon>Bacteria</taxon>
        <taxon>Bacillati</taxon>
        <taxon>Bacillota</taxon>
        <taxon>Bacilli</taxon>
        <taxon>Bacillales</taxon>
        <taxon>Bacillaceae</taxon>
        <taxon>Niallia</taxon>
    </lineage>
</organism>
<feature type="transmembrane region" description="Helical" evidence="5">
    <location>
        <begin position="675"/>
        <end position="699"/>
    </location>
</feature>
<dbReference type="Gene3D" id="3.40.1710.10">
    <property type="entry name" value="abc type-2 transporter like domain"/>
    <property type="match status" value="1"/>
</dbReference>
<feature type="transmembrane region" description="Helical" evidence="5">
    <location>
        <begin position="642"/>
        <end position="663"/>
    </location>
</feature>
<dbReference type="PANTHER" id="PTHR43077:SF5">
    <property type="entry name" value="PHAGE INFECTION PROTEIN"/>
    <property type="match status" value="1"/>
</dbReference>
<dbReference type="NCBIfam" id="TIGR03062">
    <property type="entry name" value="pip_yhgE_Cterm"/>
    <property type="match status" value="1"/>
</dbReference>
<evidence type="ECO:0000259" key="6">
    <source>
        <dbReference type="Pfam" id="PF01061"/>
    </source>
</evidence>
<dbReference type="PANTHER" id="PTHR43077">
    <property type="entry name" value="TRANSPORT PERMEASE YVFS-RELATED"/>
    <property type="match status" value="1"/>
</dbReference>
<dbReference type="InterPro" id="IPR017501">
    <property type="entry name" value="Phage_infect_YhgE_C"/>
</dbReference>
<proteinExistence type="predicted"/>
<keyword evidence="2 5" id="KW-0812">Transmembrane</keyword>
<comment type="caution">
    <text evidence="8">The sequence shown here is derived from an EMBL/GenBank/DDBJ whole genome shotgun (WGS) entry which is preliminary data.</text>
</comment>
<keyword evidence="3 5" id="KW-1133">Transmembrane helix</keyword>
<dbReference type="NCBIfam" id="TIGR03061">
    <property type="entry name" value="pip_yhgE_Nterm"/>
    <property type="match status" value="1"/>
</dbReference>
<evidence type="ECO:0000313" key="8">
    <source>
        <dbReference type="EMBL" id="MBR8672137.1"/>
    </source>
</evidence>
<dbReference type="GO" id="GO:0016020">
    <property type="term" value="C:membrane"/>
    <property type="evidence" value="ECO:0007669"/>
    <property type="project" value="UniProtKB-SubCell"/>
</dbReference>
<comment type="subcellular location">
    <subcellularLocation>
        <location evidence="1">Membrane</location>
        <topology evidence="1">Multi-pass membrane protein</topology>
    </subcellularLocation>
</comment>
<feature type="domain" description="ABC-2 type transporter transmembrane" evidence="6">
    <location>
        <begin position="673"/>
        <end position="780"/>
    </location>
</feature>
<dbReference type="InterPro" id="IPR051328">
    <property type="entry name" value="T7SS_ABC-Transporter"/>
</dbReference>
<dbReference type="InterPro" id="IPR017500">
    <property type="entry name" value="Phage_infect_YhgE_N"/>
</dbReference>
<dbReference type="Gene3D" id="1.10.287.950">
    <property type="entry name" value="Methyl-accepting chemotaxis protein"/>
    <property type="match status" value="1"/>
</dbReference>
<evidence type="ECO:0000256" key="3">
    <source>
        <dbReference type="ARBA" id="ARBA00022989"/>
    </source>
</evidence>
<evidence type="ECO:0000259" key="7">
    <source>
        <dbReference type="Pfam" id="PF12698"/>
    </source>
</evidence>
<dbReference type="GO" id="GO:0140359">
    <property type="term" value="F:ABC-type transporter activity"/>
    <property type="evidence" value="ECO:0007669"/>
    <property type="project" value="InterPro"/>
</dbReference>
<accession>A0A941GLC2</accession>
<dbReference type="InterPro" id="IPR023908">
    <property type="entry name" value="xxxLxxG_rpt"/>
</dbReference>
<feature type="domain" description="ABC-2 type transporter transmembrane" evidence="7">
    <location>
        <begin position="20"/>
        <end position="164"/>
    </location>
</feature>
<reference evidence="8" key="1">
    <citation type="submission" date="2021-04" db="EMBL/GenBank/DDBJ databases">
        <title>Genomic analysis of electroactive and textile dye degrading Bacillus circulans strain: DC10 isolated from constructed wetland-microbial fuel cells treating textile dye wastewaters.</title>
        <authorList>
            <person name="Patel D.U."/>
            <person name="Desai C.R."/>
        </authorList>
    </citation>
    <scope>NUCLEOTIDE SEQUENCE</scope>
    <source>
        <strain evidence="8">DC10</strain>
    </source>
</reference>
<gene>
    <name evidence="8" type="ORF">KD144_21605</name>
</gene>
<dbReference type="Pfam" id="PF01061">
    <property type="entry name" value="ABC2_membrane"/>
    <property type="match status" value="1"/>
</dbReference>